<reference evidence="3 4" key="1">
    <citation type="submission" date="2017-01" db="EMBL/GenBank/DDBJ databases">
        <title>Whole-Genome Shotgun Sequencing of Two beta-Proteobacterial Species in Search of the Bulgecin Biosynthetic Cluster.</title>
        <authorList>
            <person name="Horsman M.E."/>
            <person name="Marous D.R."/>
            <person name="Li R."/>
            <person name="Oliver R.A."/>
            <person name="Byun B."/>
            <person name="Emrich S.J."/>
            <person name="Boggess B."/>
            <person name="Townsend C.A."/>
            <person name="Mobashery S."/>
        </authorList>
    </citation>
    <scope>NUCLEOTIDE SEQUENCE [LARGE SCALE GENOMIC DNA]</scope>
    <source>
        <strain evidence="3 4">ATCC 31363</strain>
    </source>
</reference>
<dbReference type="PANTHER" id="PTHR35936">
    <property type="entry name" value="MEMBRANE-BOUND LYTIC MUREIN TRANSGLYCOSYLASE F"/>
    <property type="match status" value="1"/>
</dbReference>
<sequence length="242" mass="25976">MKVRIAYIEEPPFYWTGEDRSVKGADIELAEVILRAIGASSIDYQVTTFPELLPGVQAGRWDMNVPIFVTAERAKDVAFSVPVWTLGDGFVVHRGNPKALTSYDAVATRSDARLGIIPGQVQFDAAKSAGVSDSQIVMFKEQAEAVAALLAGKIDAFAATAVGNRVIVDANQELEAVAHESSKDGRSPVGAFSFSKDNHSLLQAVNAQLRDYLGAADHRARMAKYGITHTEIDGVVADKGTK</sequence>
<dbReference type="PANTHER" id="PTHR35936:SF17">
    <property type="entry name" value="ARGININE-BINDING EXTRACELLULAR PROTEIN ARTP"/>
    <property type="match status" value="1"/>
</dbReference>
<keyword evidence="1" id="KW-0732">Signal</keyword>
<dbReference type="Gene3D" id="3.40.190.10">
    <property type="entry name" value="Periplasmic binding protein-like II"/>
    <property type="match status" value="2"/>
</dbReference>
<dbReference type="OrthoDB" id="9768183at2"/>
<gene>
    <name evidence="3" type="ORF">BWP39_25040</name>
</gene>
<feature type="domain" description="Solute-binding protein family 3/N-terminal" evidence="2">
    <location>
        <begin position="2"/>
        <end position="216"/>
    </location>
</feature>
<comment type="caution">
    <text evidence="3">The sequence shown here is derived from an EMBL/GenBank/DDBJ whole genome shotgun (WGS) entry which is preliminary data.</text>
</comment>
<evidence type="ECO:0000313" key="3">
    <source>
        <dbReference type="EMBL" id="PCE22952.1"/>
    </source>
</evidence>
<protein>
    <submittedName>
        <fullName evidence="3">Amino acid ABC transporter substrate-binding protein</fullName>
    </submittedName>
</protein>
<evidence type="ECO:0000256" key="1">
    <source>
        <dbReference type="ARBA" id="ARBA00022729"/>
    </source>
</evidence>
<dbReference type="InterPro" id="IPR001638">
    <property type="entry name" value="Solute-binding_3/MltF_N"/>
</dbReference>
<evidence type="ECO:0000259" key="2">
    <source>
        <dbReference type="SMART" id="SM00062"/>
    </source>
</evidence>
<dbReference type="AlphaFoldDB" id="A0A2A4ER89"/>
<dbReference type="RefSeq" id="WP_096724952.1">
    <property type="nucleotide sequence ID" value="NZ_MTZV01000006.1"/>
</dbReference>
<dbReference type="Pfam" id="PF00497">
    <property type="entry name" value="SBP_bac_3"/>
    <property type="match status" value="1"/>
</dbReference>
<dbReference type="SUPFAM" id="SSF53850">
    <property type="entry name" value="Periplasmic binding protein-like II"/>
    <property type="match status" value="1"/>
</dbReference>
<dbReference type="EMBL" id="MTZV01000006">
    <property type="protein sequence ID" value="PCE22952.1"/>
    <property type="molecule type" value="Genomic_DNA"/>
</dbReference>
<name>A0A2A4ER89_9BURK</name>
<accession>A0A2A4ER89</accession>
<evidence type="ECO:0000313" key="4">
    <source>
        <dbReference type="Proteomes" id="UP000218022"/>
    </source>
</evidence>
<organism evidence="3 4">
    <name type="scientific">Paraburkholderia acidicola</name>
    <dbReference type="NCBI Taxonomy" id="1912599"/>
    <lineage>
        <taxon>Bacteria</taxon>
        <taxon>Pseudomonadati</taxon>
        <taxon>Pseudomonadota</taxon>
        <taxon>Betaproteobacteria</taxon>
        <taxon>Burkholderiales</taxon>
        <taxon>Burkholderiaceae</taxon>
        <taxon>Paraburkholderia</taxon>
    </lineage>
</organism>
<dbReference type="Proteomes" id="UP000218022">
    <property type="component" value="Unassembled WGS sequence"/>
</dbReference>
<proteinExistence type="predicted"/>
<dbReference type="SMART" id="SM00062">
    <property type="entry name" value="PBPb"/>
    <property type="match status" value="1"/>
</dbReference>